<feature type="transmembrane region" description="Helical" evidence="2">
    <location>
        <begin position="591"/>
        <end position="610"/>
    </location>
</feature>
<reference evidence="3 4" key="1">
    <citation type="submission" date="2016-10" db="EMBL/GenBank/DDBJ databases">
        <authorList>
            <person name="de Groot N.N."/>
        </authorList>
    </citation>
    <scope>NUCLEOTIDE SEQUENCE [LARGE SCALE GENOMIC DNA]</scope>
    <source>
        <strain evidence="3">MBHS1</strain>
    </source>
</reference>
<feature type="transmembrane region" description="Helical" evidence="2">
    <location>
        <begin position="1267"/>
        <end position="1286"/>
    </location>
</feature>
<sequence>MDIIIAAIISGIFLFIAYILTLIQAPKTLRWLNILWLICGALGILTDSNDFIEFCAVMGLFLVPLTLIVTLVKRLNKTSSPSNLSSHLRPLLLLRQKLSSQYQQDIIDEKEYQTLTDALNPLLDEATQAIPTTPTQRKREIAAAWLLVEARLKQHAEQQQHKPHQKPTQARTETPSIPTPAHGNEISTEIDEADFELPDTPVRSEAAPKTVEKPAYSPYASDTPISSAPAYKHIQVPTQPHVPTPARAVPTPARVVPTPAHGNEVKQPNRWQQLQNQSQRWLLNILLPFLWQNIGWFIGGFCLVSGSIFLVTYTSGYNKALAVLGVLLFYTALMFWGGYQIQRHYPKKYQTSQTLLILGILLIPLNFATATRLILLADGLMQGTLALVLSVLTLFGLGFAARLASGLMQRSLNQTHAPLFILLSSLQFGLPVLLLLPHWSSLMAAHVVLLAVLAYALWSFSTGWLYTLYEEKKQLAWYVVGTLVYSSVISFVHLTWSATQNLPNGYFGPFLMALCALLLYADLQIKAHIDKKIWLNSLSFVLYALPVVALLLALLPDAQIASALLPLSLVLLLACLFYATLLWHSLSLPPLALLLTSFSALYAIWVLRFTPADTHFLLSLPGLAAILGLYRVALKRQAESVARQIQHFLLGLIPVLVLWSLWQASPSWSSMLTPLSAVLALMLVLRIPLTSLSTLQKTSAAWRWKCYLPLLFMVLTLAYTPVWTALWSQQFSAALLLLSTLWVLWAIKIRDLAQTICHSEVLVNASLLSLSAATLLAFYHLDGGFTANLLMSGGALLLLLSLSFRSRFLLVSALLAWAVSAVLFIQFYNIVTTGQSGFILAILLFMLLWWLERRQESQIMAVDLDNKDTENWRLSLLWLLPLRASDYSSKTEMVLPVLQWSFVLLWLFGTAKLIGSLFFAGNTFTTPAELWLMLSLPAQWFPVLALAMLVTLIQAGRSRYLSPLIPLATLFAVVLLCSLSAPLLDISLLRLAVISIALWLVGTALAHQGSWLWNTLGWRGGYDRLDSRVGGGTFATELYLHWSVALLLLFALLSSFAFPELGISNVLLVLNILFFAVTGQRYQLSAHAYLVVAGISVLCFNLFMPGLLSSHHWLFAEAAFFWMLLSFSLIVISLLLRRWQQDNAYIAPLHDMAWLLYILSFGLLLWQPVFSGFQFKAVVLPWMSATLALAAITLLPLLAPQKNKLASHLRGLWMPLFLSLALLLALNSYPLFHLEVFMVWGFILWANQHFVLPHWNSAYPSLAINPLLSVQLGFLFVLGAFIGQWWETVLPVLPLPDNTPPMLEASLTPLLALLAILQDTQLLLFAGLTLYSLFMLTSPRTRFPGLNNWTAVLITLLGLSVLLHIFPIQGSLPKALIIGAILWLNALLYLGYRQTDHIPAWLRSQQKLLRRLAAALLSACWLMVFIPLLIKLADLTYEGMWSVEPYTPLLPTPSFLVTGFTLLLLFSFLHWLWQRPNWLNAQLIHLTVLTLLLLALAPLLGLSLLLIGWAGLLWLLFYHFAIGMQLSDNATNNPSPPQGEARRGAIKSASLFSHESWQWLNKTALFNLYMGFILALAGWVVVERPLWETLLSLLALIALSSVIHWTLPRSASVLRWGWSVTSVGLLLFALHWIWFLFLPFSVSETALLPWFALEMVLLLWLLRWLKPLQQNLPGFFTSWVLGLLVLEWLLHFWWYYQALAGSYPASVLFGIFDTVAALSALGLLVLYWLDKYPLSTEQGVYRLLGLALLAALYLRLQWLGLAPLGVIDTSACLILAAILILWAKKPAHPAAVSHFALLLPALAILSAPLQLASEHASIAWISAATLYLLLSRSSGKRHSLPLYLGLLALNLGLYLWIPAWVDKTQLLQLYIVPAAITVLLMLQLHWLELKPSTTHNMRLAALSALYAAATLDVFLQPGLGIFMLTLGLSFGGILIGILWQQRAFLYSGVAFLLLNVCGQLLQHYPEETLGKAIILMAAGGLIIGSMIGFSLQREWVLEKISRMQANLRQWE</sequence>
<evidence type="ECO:0000313" key="4">
    <source>
        <dbReference type="Proteomes" id="UP000236724"/>
    </source>
</evidence>
<feature type="transmembrane region" description="Helical" evidence="2">
    <location>
        <begin position="1740"/>
        <end position="1758"/>
    </location>
</feature>
<proteinExistence type="predicted"/>
<keyword evidence="4" id="KW-1185">Reference proteome</keyword>
<feature type="transmembrane region" description="Helical" evidence="2">
    <location>
        <begin position="1038"/>
        <end position="1056"/>
    </location>
</feature>
<dbReference type="Proteomes" id="UP000236724">
    <property type="component" value="Unassembled WGS sequence"/>
</dbReference>
<feature type="transmembrane region" description="Helical" evidence="2">
    <location>
        <begin position="761"/>
        <end position="779"/>
    </location>
</feature>
<protein>
    <submittedName>
        <fullName evidence="3">Uncharacterized protein</fullName>
    </submittedName>
</protein>
<feature type="transmembrane region" description="Helical" evidence="2">
    <location>
        <begin position="1899"/>
        <end position="1915"/>
    </location>
</feature>
<feature type="transmembrane region" description="Helical" evidence="2">
    <location>
        <begin position="1372"/>
        <end position="1392"/>
    </location>
</feature>
<feature type="region of interest" description="Disordered" evidence="1">
    <location>
        <begin position="199"/>
        <end position="219"/>
    </location>
</feature>
<feature type="transmembrane region" description="Helical" evidence="2">
    <location>
        <begin position="1921"/>
        <end position="1939"/>
    </location>
</feature>
<evidence type="ECO:0000256" key="1">
    <source>
        <dbReference type="SAM" id="MobiDB-lite"/>
    </source>
</evidence>
<feature type="transmembrane region" description="Helical" evidence="2">
    <location>
        <begin position="645"/>
        <end position="662"/>
    </location>
</feature>
<feature type="transmembrane region" description="Helical" evidence="2">
    <location>
        <begin position="1062"/>
        <end position="1079"/>
    </location>
</feature>
<feature type="transmembrane region" description="Helical" evidence="2">
    <location>
        <begin position="533"/>
        <end position="554"/>
    </location>
</feature>
<feature type="transmembrane region" description="Helical" evidence="2">
    <location>
        <begin position="1842"/>
        <end position="1861"/>
    </location>
</feature>
<feature type="region of interest" description="Disordered" evidence="1">
    <location>
        <begin position="153"/>
        <end position="184"/>
    </location>
</feature>
<feature type="transmembrane region" description="Helical" evidence="2">
    <location>
        <begin position="383"/>
        <end position="405"/>
    </location>
</feature>
<feature type="transmembrane region" description="Helical" evidence="2">
    <location>
        <begin position="809"/>
        <end position="828"/>
    </location>
</feature>
<feature type="transmembrane region" description="Helical" evidence="2">
    <location>
        <begin position="1944"/>
        <end position="1961"/>
    </location>
</feature>
<feature type="transmembrane region" description="Helical" evidence="2">
    <location>
        <begin position="897"/>
        <end position="919"/>
    </location>
</feature>
<feature type="transmembrane region" description="Helical" evidence="2">
    <location>
        <begin position="1086"/>
        <end position="1108"/>
    </location>
</feature>
<feature type="transmembrane region" description="Helical" evidence="2">
    <location>
        <begin position="502"/>
        <end position="521"/>
    </location>
</feature>
<feature type="transmembrane region" description="Helical" evidence="2">
    <location>
        <begin position="355"/>
        <end position="377"/>
    </location>
</feature>
<evidence type="ECO:0000313" key="3">
    <source>
        <dbReference type="EMBL" id="SEH07092.1"/>
    </source>
</evidence>
<accession>A0A1H6FAG0</accession>
<feature type="transmembrane region" description="Helical" evidence="2">
    <location>
        <begin position="668"/>
        <end position="685"/>
    </location>
</feature>
<feature type="transmembrane region" description="Helical" evidence="2">
    <location>
        <begin position="931"/>
        <end position="953"/>
    </location>
</feature>
<feature type="transmembrane region" description="Helical" evidence="2">
    <location>
        <begin position="1114"/>
        <end position="1136"/>
    </location>
</feature>
<dbReference type="OrthoDB" id="7052348at2"/>
<feature type="transmembrane region" description="Helical" evidence="2">
    <location>
        <begin position="1815"/>
        <end position="1830"/>
    </location>
</feature>
<feature type="transmembrane region" description="Helical" evidence="2">
    <location>
        <begin position="560"/>
        <end position="579"/>
    </location>
</feature>
<feature type="transmembrane region" description="Helical" evidence="2">
    <location>
        <begin position="1179"/>
        <end position="1199"/>
    </location>
</feature>
<feature type="transmembrane region" description="Helical" evidence="2">
    <location>
        <begin position="6"/>
        <end position="23"/>
    </location>
</feature>
<feature type="transmembrane region" description="Helical" evidence="2">
    <location>
        <begin position="1237"/>
        <end position="1255"/>
    </location>
</feature>
<feature type="transmembrane region" description="Helical" evidence="2">
    <location>
        <begin position="1616"/>
        <end position="1635"/>
    </location>
</feature>
<feature type="transmembrane region" description="Helical" evidence="2">
    <location>
        <begin position="1707"/>
        <end position="1728"/>
    </location>
</feature>
<gene>
    <name evidence="3" type="ORF">MBHS_02961</name>
</gene>
<feature type="transmembrane region" description="Helical" evidence="2">
    <location>
        <begin position="1211"/>
        <end position="1231"/>
    </location>
</feature>
<dbReference type="EMBL" id="FMSV02000515">
    <property type="protein sequence ID" value="SEH07092.1"/>
    <property type="molecule type" value="Genomic_DNA"/>
</dbReference>
<feature type="transmembrane region" description="Helical" evidence="2">
    <location>
        <begin position="960"/>
        <end position="981"/>
    </location>
</feature>
<feature type="transmembrane region" description="Helical" evidence="2">
    <location>
        <begin position="475"/>
        <end position="496"/>
    </location>
</feature>
<feature type="transmembrane region" description="Helical" evidence="2">
    <location>
        <begin position="1647"/>
        <end position="1665"/>
    </location>
</feature>
<feature type="transmembrane region" description="Helical" evidence="2">
    <location>
        <begin position="1148"/>
        <end position="1167"/>
    </location>
</feature>
<feature type="transmembrane region" description="Helical" evidence="2">
    <location>
        <begin position="834"/>
        <end position="851"/>
    </location>
</feature>
<feature type="transmembrane region" description="Helical" evidence="2">
    <location>
        <begin position="1587"/>
        <end position="1607"/>
    </location>
</feature>
<keyword evidence="2" id="KW-0812">Transmembrane</keyword>
<keyword evidence="2" id="KW-0472">Membrane</keyword>
<feature type="transmembrane region" description="Helical" evidence="2">
    <location>
        <begin position="706"/>
        <end position="725"/>
    </location>
</feature>
<feature type="transmembrane region" description="Helical" evidence="2">
    <location>
        <begin position="785"/>
        <end position="802"/>
    </location>
</feature>
<keyword evidence="2" id="KW-1133">Transmembrane helix</keyword>
<feature type="transmembrane region" description="Helical" evidence="2">
    <location>
        <begin position="987"/>
        <end position="1006"/>
    </location>
</feature>
<feature type="transmembrane region" description="Helical" evidence="2">
    <location>
        <begin position="1306"/>
        <end position="1334"/>
    </location>
</feature>
<feature type="transmembrane region" description="Helical" evidence="2">
    <location>
        <begin position="51"/>
        <end position="72"/>
    </location>
</feature>
<evidence type="ECO:0000256" key="2">
    <source>
        <dbReference type="SAM" id="Phobius"/>
    </source>
</evidence>
<feature type="transmembrane region" description="Helical" evidence="2">
    <location>
        <begin position="442"/>
        <end position="468"/>
    </location>
</feature>
<feature type="transmembrane region" description="Helical" evidence="2">
    <location>
        <begin position="417"/>
        <end position="436"/>
    </location>
</feature>
<feature type="transmembrane region" description="Helical" evidence="2">
    <location>
        <begin position="1973"/>
        <end position="1991"/>
    </location>
</feature>
<name>A0A1H6FAG0_9GAMM</name>
<feature type="transmembrane region" description="Helical" evidence="2">
    <location>
        <begin position="1867"/>
        <end position="1887"/>
    </location>
</feature>
<feature type="transmembrane region" description="Helical" evidence="2">
    <location>
        <begin position="1483"/>
        <end position="1500"/>
    </location>
</feature>
<feature type="transmembrane region" description="Helical" evidence="2">
    <location>
        <begin position="320"/>
        <end position="339"/>
    </location>
</feature>
<feature type="transmembrane region" description="Helical" evidence="2">
    <location>
        <begin position="1790"/>
        <end position="1809"/>
    </location>
</feature>
<feature type="transmembrane region" description="Helical" evidence="2">
    <location>
        <begin position="731"/>
        <end position="749"/>
    </location>
</feature>
<feature type="transmembrane region" description="Helical" evidence="2">
    <location>
        <begin position="1450"/>
        <end position="1471"/>
    </location>
</feature>
<organism evidence="3 4">
    <name type="scientific">Candidatus Venteria ishoeyi</name>
    <dbReference type="NCBI Taxonomy" id="1899563"/>
    <lineage>
        <taxon>Bacteria</taxon>
        <taxon>Pseudomonadati</taxon>
        <taxon>Pseudomonadota</taxon>
        <taxon>Gammaproteobacteria</taxon>
        <taxon>Thiotrichales</taxon>
        <taxon>Thiotrichaceae</taxon>
        <taxon>Venteria</taxon>
    </lineage>
</organism>
<feature type="transmembrane region" description="Helical" evidence="2">
    <location>
        <begin position="1412"/>
        <end position="1430"/>
    </location>
</feature>
<feature type="transmembrane region" description="Helical" evidence="2">
    <location>
        <begin position="281"/>
        <end position="314"/>
    </location>
</feature>
<feature type="transmembrane region" description="Helical" evidence="2">
    <location>
        <begin position="28"/>
        <end position="45"/>
    </location>
</feature>
<feature type="transmembrane region" description="Helical" evidence="2">
    <location>
        <begin position="1346"/>
        <end position="1366"/>
    </location>
</feature>
<dbReference type="RefSeq" id="WP_103920796.1">
    <property type="nucleotide sequence ID" value="NZ_FMSV02000515.1"/>
</dbReference>
<feature type="transmembrane region" description="Helical" evidence="2">
    <location>
        <begin position="616"/>
        <end position="633"/>
    </location>
</feature>
<feature type="transmembrane region" description="Helical" evidence="2">
    <location>
        <begin position="1672"/>
        <end position="1695"/>
    </location>
</feature>
<feature type="transmembrane region" description="Helical" evidence="2">
    <location>
        <begin position="1564"/>
        <end position="1581"/>
    </location>
</feature>
<feature type="transmembrane region" description="Helical" evidence="2">
    <location>
        <begin position="1764"/>
        <end position="1783"/>
    </location>
</feature>
<feature type="transmembrane region" description="Helical" evidence="2">
    <location>
        <begin position="1506"/>
        <end position="1526"/>
    </location>
</feature>